<dbReference type="Proteomes" id="UP001158416">
    <property type="component" value="Unassembled WGS sequence"/>
</dbReference>
<protein>
    <submittedName>
        <fullName evidence="1">Uncharacterized protein</fullName>
    </submittedName>
</protein>
<evidence type="ECO:0000313" key="1">
    <source>
        <dbReference type="EMBL" id="MDH1318377.1"/>
    </source>
</evidence>
<proteinExistence type="predicted"/>
<reference evidence="1" key="1">
    <citation type="submission" date="2022-09" db="EMBL/GenBank/DDBJ databases">
        <title>Intensive care unit water sources are persistently colonized with multi-drug resistant bacteria and are the site of extensive horizontal gene transfer of antibiotic resistance genes.</title>
        <authorList>
            <person name="Diorio-Toth L."/>
        </authorList>
    </citation>
    <scope>NUCLEOTIDE SEQUENCE</scope>
    <source>
        <strain evidence="1">GD03936</strain>
    </source>
</reference>
<accession>A0AA42TPK1</accession>
<comment type="caution">
    <text evidence="1">The sequence shown here is derived from an EMBL/GenBank/DDBJ whole genome shotgun (WGS) entry which is preliminary data.</text>
</comment>
<evidence type="ECO:0000313" key="2">
    <source>
        <dbReference type="Proteomes" id="UP001158416"/>
    </source>
</evidence>
<dbReference type="RefSeq" id="WP_193357335.1">
    <property type="nucleotide sequence ID" value="NZ_JAOCAP010000003.1"/>
</dbReference>
<gene>
    <name evidence="1" type="ORF">N5C39_08370</name>
</gene>
<sequence length="134" mass="15542">MINDKLIEYAREKIPGEFRSYLNEKNNLQCASFISSTKDELRIMKAHKENTKFTGLKVNGLDELIIALENFEKENVFVINIRNKSYSFKIYSDENNDTLLGVIILRLKKKTAEEIRFGREILGITTPPPDIEDE</sequence>
<name>A0AA42TPK1_9ENTR</name>
<organism evidence="1 2">
    <name type="scientific">Enterobacter bugandensis</name>
    <dbReference type="NCBI Taxonomy" id="881260"/>
    <lineage>
        <taxon>Bacteria</taxon>
        <taxon>Pseudomonadati</taxon>
        <taxon>Pseudomonadota</taxon>
        <taxon>Gammaproteobacteria</taxon>
        <taxon>Enterobacterales</taxon>
        <taxon>Enterobacteriaceae</taxon>
        <taxon>Enterobacter</taxon>
    </lineage>
</organism>
<dbReference type="AlphaFoldDB" id="A0AA42TPK1"/>
<dbReference type="EMBL" id="JAOCAP010000003">
    <property type="protein sequence ID" value="MDH1318377.1"/>
    <property type="molecule type" value="Genomic_DNA"/>
</dbReference>